<dbReference type="STRING" id="995034.SAMN05216219_1422"/>
<dbReference type="PANTHER" id="PTHR46847">
    <property type="entry name" value="D-ALLOSE-BINDING PERIPLASMIC PROTEIN-RELATED"/>
    <property type="match status" value="1"/>
</dbReference>
<accession>A0A1I5AFK4</accession>
<feature type="domain" description="Periplasmic binding protein" evidence="4">
    <location>
        <begin position="16"/>
        <end position="274"/>
    </location>
</feature>
<reference evidence="6" key="1">
    <citation type="submission" date="2016-10" db="EMBL/GenBank/DDBJ databases">
        <authorList>
            <person name="Varghese N."/>
            <person name="Submissions S."/>
        </authorList>
    </citation>
    <scope>NUCLEOTIDE SEQUENCE [LARGE SCALE GENOMIC DNA]</scope>
    <source>
        <strain evidence="6">CGMCC 1.11101</strain>
    </source>
</reference>
<name>A0A1I5AFK4_9MICO</name>
<dbReference type="AlphaFoldDB" id="A0A1I5AFK4"/>
<dbReference type="PANTHER" id="PTHR46847:SF1">
    <property type="entry name" value="D-ALLOSE-BINDING PERIPLASMIC PROTEIN-RELATED"/>
    <property type="match status" value="1"/>
</dbReference>
<proteinExistence type="inferred from homology"/>
<keyword evidence="3" id="KW-0732">Signal</keyword>
<evidence type="ECO:0000256" key="3">
    <source>
        <dbReference type="ARBA" id="ARBA00022729"/>
    </source>
</evidence>
<comment type="subcellular location">
    <subcellularLocation>
        <location evidence="1">Cell envelope</location>
    </subcellularLocation>
</comment>
<dbReference type="EMBL" id="FOVM01000003">
    <property type="protein sequence ID" value="SFN61227.1"/>
    <property type="molecule type" value="Genomic_DNA"/>
</dbReference>
<evidence type="ECO:0000256" key="1">
    <source>
        <dbReference type="ARBA" id="ARBA00004196"/>
    </source>
</evidence>
<evidence type="ECO:0000313" key="6">
    <source>
        <dbReference type="Proteomes" id="UP000198867"/>
    </source>
</evidence>
<dbReference type="SUPFAM" id="SSF53822">
    <property type="entry name" value="Periplasmic binding protein-like I"/>
    <property type="match status" value="1"/>
</dbReference>
<dbReference type="Pfam" id="PF13407">
    <property type="entry name" value="Peripla_BP_4"/>
    <property type="match status" value="1"/>
</dbReference>
<keyword evidence="6" id="KW-1185">Reference proteome</keyword>
<dbReference type="CDD" id="cd06308">
    <property type="entry name" value="PBP1_sensor_kinase-like"/>
    <property type="match status" value="1"/>
</dbReference>
<organism evidence="5 6">
    <name type="scientific">Mycetocola miduiensis</name>
    <dbReference type="NCBI Taxonomy" id="995034"/>
    <lineage>
        <taxon>Bacteria</taxon>
        <taxon>Bacillati</taxon>
        <taxon>Actinomycetota</taxon>
        <taxon>Actinomycetes</taxon>
        <taxon>Micrococcales</taxon>
        <taxon>Microbacteriaceae</taxon>
        <taxon>Mycetocola</taxon>
    </lineage>
</organism>
<dbReference type="InterPro" id="IPR028082">
    <property type="entry name" value="Peripla_BP_I"/>
</dbReference>
<dbReference type="RefSeq" id="WP_177216754.1">
    <property type="nucleotide sequence ID" value="NZ_FOVM01000003.1"/>
</dbReference>
<protein>
    <submittedName>
        <fullName evidence="5">Monosaccharide ABC transporter substrate-binding protein, CUT2 family</fullName>
    </submittedName>
</protein>
<gene>
    <name evidence="5" type="ORF">SAMN05216219_1422</name>
</gene>
<sequence length="303" mass="33308">MTERNTESEAEPQPFIGFSQFVMNHPFRIANVETIKEAARRAGARIVVTDAEGSAEVEAQNVQWMLDQGVDAVIISSLSGAESHEMYRRVAETGTPLIIFASGLPSDEYDVPYTTYVGSNEKWVGAQAAEYIGKRLGVSGGKIVVLYGPMESSNARLRGSGFKLELERSYPQVEITGHLTGDWLRDSAFELMTQYLTQHPHVDAVFAENDEMALGAMDALVRWDPHASTFIVGVDGQQAALCEIWSGGPFAMTVRTEFDGDAAVHAAIDALRGRDVPSRIELAASVITVKNIDQFLHQRRTTW</sequence>
<evidence type="ECO:0000256" key="2">
    <source>
        <dbReference type="ARBA" id="ARBA00007639"/>
    </source>
</evidence>
<comment type="similarity">
    <text evidence="2">Belongs to the bacterial solute-binding protein 2 family.</text>
</comment>
<dbReference type="GO" id="GO:0030313">
    <property type="term" value="C:cell envelope"/>
    <property type="evidence" value="ECO:0007669"/>
    <property type="project" value="UniProtKB-SubCell"/>
</dbReference>
<evidence type="ECO:0000259" key="4">
    <source>
        <dbReference type="Pfam" id="PF13407"/>
    </source>
</evidence>
<dbReference type="Gene3D" id="3.40.50.2300">
    <property type="match status" value="2"/>
</dbReference>
<dbReference type="InterPro" id="IPR025997">
    <property type="entry name" value="SBP_2_dom"/>
</dbReference>
<evidence type="ECO:0000313" key="5">
    <source>
        <dbReference type="EMBL" id="SFN61227.1"/>
    </source>
</evidence>
<dbReference type="Proteomes" id="UP000198867">
    <property type="component" value="Unassembled WGS sequence"/>
</dbReference>
<dbReference type="GO" id="GO:0030246">
    <property type="term" value="F:carbohydrate binding"/>
    <property type="evidence" value="ECO:0007669"/>
    <property type="project" value="UniProtKB-ARBA"/>
</dbReference>